<dbReference type="EMBL" id="BARU01005559">
    <property type="protein sequence ID" value="GAH38160.1"/>
    <property type="molecule type" value="Genomic_DNA"/>
</dbReference>
<feature type="non-terminal residue" evidence="1">
    <location>
        <position position="77"/>
    </location>
</feature>
<protein>
    <submittedName>
        <fullName evidence="1">Uncharacterized protein</fullName>
    </submittedName>
</protein>
<organism evidence="1">
    <name type="scientific">marine sediment metagenome</name>
    <dbReference type="NCBI Taxonomy" id="412755"/>
    <lineage>
        <taxon>unclassified sequences</taxon>
        <taxon>metagenomes</taxon>
        <taxon>ecological metagenomes</taxon>
    </lineage>
</organism>
<name>X1G037_9ZZZZ</name>
<dbReference type="AlphaFoldDB" id="X1G037"/>
<sequence length="77" mass="8935">MAINHLDAMPHWKWYEKRITDIFKKIKGAEVKPNVREIGKDTSTSRQIDIRIMVPLRIDLGDGFCLEIPVKIVVDCK</sequence>
<comment type="caution">
    <text evidence="1">The sequence shown here is derived from an EMBL/GenBank/DDBJ whole genome shotgun (WGS) entry which is preliminary data.</text>
</comment>
<proteinExistence type="predicted"/>
<evidence type="ECO:0000313" key="1">
    <source>
        <dbReference type="EMBL" id="GAH38160.1"/>
    </source>
</evidence>
<reference evidence="1" key="1">
    <citation type="journal article" date="2014" name="Front. Microbiol.">
        <title>High frequency of phylogenetically diverse reductive dehalogenase-homologous genes in deep subseafloor sedimentary metagenomes.</title>
        <authorList>
            <person name="Kawai M."/>
            <person name="Futagami T."/>
            <person name="Toyoda A."/>
            <person name="Takaki Y."/>
            <person name="Nishi S."/>
            <person name="Hori S."/>
            <person name="Arai W."/>
            <person name="Tsubouchi T."/>
            <person name="Morono Y."/>
            <person name="Uchiyama I."/>
            <person name="Ito T."/>
            <person name="Fujiyama A."/>
            <person name="Inagaki F."/>
            <person name="Takami H."/>
        </authorList>
    </citation>
    <scope>NUCLEOTIDE SEQUENCE</scope>
    <source>
        <strain evidence="1">Expedition CK06-06</strain>
    </source>
</reference>
<accession>X1G037</accession>
<gene>
    <name evidence="1" type="ORF">S03H2_10857</name>
</gene>